<dbReference type="GeneTree" id="ENSGT00860000135614"/>
<proteinExistence type="predicted"/>
<reference evidence="1" key="2">
    <citation type="submission" date="2025-09" db="UniProtKB">
        <authorList>
            <consortium name="Ensembl"/>
        </authorList>
    </citation>
    <scope>IDENTIFICATION</scope>
</reference>
<organism evidence="1 2">
    <name type="scientific">Marmota marmota marmota</name>
    <name type="common">Alpine marmot</name>
    <dbReference type="NCBI Taxonomy" id="9994"/>
    <lineage>
        <taxon>Eukaryota</taxon>
        <taxon>Metazoa</taxon>
        <taxon>Chordata</taxon>
        <taxon>Craniata</taxon>
        <taxon>Vertebrata</taxon>
        <taxon>Euteleostomi</taxon>
        <taxon>Mammalia</taxon>
        <taxon>Eutheria</taxon>
        <taxon>Euarchontoglires</taxon>
        <taxon>Glires</taxon>
        <taxon>Rodentia</taxon>
        <taxon>Sciuromorpha</taxon>
        <taxon>Sciuridae</taxon>
        <taxon>Xerinae</taxon>
        <taxon>Marmotini</taxon>
        <taxon>Marmota</taxon>
    </lineage>
</organism>
<accession>A0A8C5YRJ4</accession>
<sequence>MHGRDAKGLEHELRVLLPVAAGAERRVGDQHGVLLGEDLHGRVEDVLPDALDAVPVHHDAMLEWVNQLQGCLHVEQLMAYVGLLAGVTCVSSCLGTAPAHSRGDEVSGPRLSSIATLTVLGAQVNDE</sequence>
<protein>
    <submittedName>
        <fullName evidence="1">Uncharacterized protein</fullName>
    </submittedName>
</protein>
<name>A0A8C5YRJ4_MARMA</name>
<evidence type="ECO:0000313" key="1">
    <source>
        <dbReference type="Ensembl" id="ENSMMMP00000003629.1"/>
    </source>
</evidence>
<keyword evidence="2" id="KW-1185">Reference proteome</keyword>
<dbReference type="Ensembl" id="ENSMMMT00000004124.1">
    <property type="protein sequence ID" value="ENSMMMP00000003629.1"/>
    <property type="gene ID" value="ENSMMMG00000003324.1"/>
</dbReference>
<dbReference type="Proteomes" id="UP000694407">
    <property type="component" value="Unplaced"/>
</dbReference>
<dbReference type="AlphaFoldDB" id="A0A8C5YRJ4"/>
<reference evidence="1" key="1">
    <citation type="submission" date="2025-08" db="UniProtKB">
        <authorList>
            <consortium name="Ensembl"/>
        </authorList>
    </citation>
    <scope>IDENTIFICATION</scope>
</reference>
<evidence type="ECO:0000313" key="2">
    <source>
        <dbReference type="Proteomes" id="UP000694407"/>
    </source>
</evidence>